<evidence type="ECO:0000313" key="2">
    <source>
        <dbReference type="EMBL" id="KAJ3475053.1"/>
    </source>
</evidence>
<protein>
    <submittedName>
        <fullName evidence="2">Uncharacterized protein</fullName>
    </submittedName>
</protein>
<comment type="caution">
    <text evidence="2">The sequence shown here is derived from an EMBL/GenBank/DDBJ whole genome shotgun (WGS) entry which is preliminary data.</text>
</comment>
<feature type="region of interest" description="Disordered" evidence="1">
    <location>
        <begin position="1"/>
        <end position="52"/>
    </location>
</feature>
<evidence type="ECO:0000256" key="1">
    <source>
        <dbReference type="SAM" id="MobiDB-lite"/>
    </source>
</evidence>
<gene>
    <name evidence="2" type="ORF">NLI96_g12091</name>
</gene>
<name>A0AAD5YCR1_9APHY</name>
<reference evidence="2" key="1">
    <citation type="submission" date="2022-07" db="EMBL/GenBank/DDBJ databases">
        <title>Genome Sequence of Physisporinus lineatus.</title>
        <authorList>
            <person name="Buettner E."/>
        </authorList>
    </citation>
    <scope>NUCLEOTIDE SEQUENCE</scope>
    <source>
        <strain evidence="2">VT162</strain>
    </source>
</reference>
<keyword evidence="3" id="KW-1185">Reference proteome</keyword>
<sequence length="80" mass="8829">MHTAQQPYGYPPQAPQVPQAPQAPQAPPPDVSDVGHRFSEMFESPSWTDSTASKQLYQNQEYLQKILDMVKQGSAQGPST</sequence>
<accession>A0AAD5YCR1</accession>
<dbReference type="AlphaFoldDB" id="A0AAD5YCR1"/>
<organism evidence="2 3">
    <name type="scientific">Meripilus lineatus</name>
    <dbReference type="NCBI Taxonomy" id="2056292"/>
    <lineage>
        <taxon>Eukaryota</taxon>
        <taxon>Fungi</taxon>
        <taxon>Dikarya</taxon>
        <taxon>Basidiomycota</taxon>
        <taxon>Agaricomycotina</taxon>
        <taxon>Agaricomycetes</taxon>
        <taxon>Polyporales</taxon>
        <taxon>Meripilaceae</taxon>
        <taxon>Meripilus</taxon>
    </lineage>
</organism>
<dbReference type="EMBL" id="JANAWD010000926">
    <property type="protein sequence ID" value="KAJ3475053.1"/>
    <property type="molecule type" value="Genomic_DNA"/>
</dbReference>
<dbReference type="Proteomes" id="UP001212997">
    <property type="component" value="Unassembled WGS sequence"/>
</dbReference>
<evidence type="ECO:0000313" key="3">
    <source>
        <dbReference type="Proteomes" id="UP001212997"/>
    </source>
</evidence>
<proteinExistence type="predicted"/>